<accession>A0A3P7LBV9</accession>
<keyword evidence="3" id="KW-1185">Reference proteome</keyword>
<reference evidence="2 3" key="1">
    <citation type="submission" date="2018-11" db="EMBL/GenBank/DDBJ databases">
        <authorList>
            <consortium name="Pathogen Informatics"/>
        </authorList>
    </citation>
    <scope>NUCLEOTIDE SEQUENCE [LARGE SCALE GENOMIC DNA]</scope>
</reference>
<name>A0A3P7LBV9_STRVU</name>
<dbReference type="Gene3D" id="2.60.40.1730">
    <property type="entry name" value="tricorn interacting facor f3 domain"/>
    <property type="match status" value="1"/>
</dbReference>
<dbReference type="EMBL" id="UYYB01097303">
    <property type="protein sequence ID" value="VDM76598.1"/>
    <property type="molecule type" value="Genomic_DNA"/>
</dbReference>
<sequence>MRLTASNVIPLLKHDRKEEEEDNSPSGAELRLPKSIKPVSYELSLQTYLPSYVDFPPEKDFTFDADVVMKLNVLERVDKIVLNMRNITIHKDRCYLTVAPALFPTISVASVIHNVGIELRRRRLRCPDLSIVTAEN</sequence>
<feature type="region of interest" description="Disordered" evidence="1">
    <location>
        <begin position="1"/>
        <end position="31"/>
    </location>
</feature>
<evidence type="ECO:0000313" key="3">
    <source>
        <dbReference type="Proteomes" id="UP000270094"/>
    </source>
</evidence>
<dbReference type="Proteomes" id="UP000270094">
    <property type="component" value="Unassembled WGS sequence"/>
</dbReference>
<organism evidence="2 3">
    <name type="scientific">Strongylus vulgaris</name>
    <name type="common">Blood worm</name>
    <dbReference type="NCBI Taxonomy" id="40348"/>
    <lineage>
        <taxon>Eukaryota</taxon>
        <taxon>Metazoa</taxon>
        <taxon>Ecdysozoa</taxon>
        <taxon>Nematoda</taxon>
        <taxon>Chromadorea</taxon>
        <taxon>Rhabditida</taxon>
        <taxon>Rhabditina</taxon>
        <taxon>Rhabditomorpha</taxon>
        <taxon>Strongyloidea</taxon>
        <taxon>Strongylidae</taxon>
        <taxon>Strongylus</taxon>
    </lineage>
</organism>
<protein>
    <submittedName>
        <fullName evidence="2">Uncharacterized protein</fullName>
    </submittedName>
</protein>
<evidence type="ECO:0000256" key="1">
    <source>
        <dbReference type="SAM" id="MobiDB-lite"/>
    </source>
</evidence>
<dbReference type="OrthoDB" id="5874206at2759"/>
<dbReference type="SUPFAM" id="SSF63737">
    <property type="entry name" value="Leukotriene A4 hydrolase N-terminal domain"/>
    <property type="match status" value="1"/>
</dbReference>
<dbReference type="AlphaFoldDB" id="A0A3P7LBV9"/>
<evidence type="ECO:0000313" key="2">
    <source>
        <dbReference type="EMBL" id="VDM76598.1"/>
    </source>
</evidence>
<proteinExistence type="predicted"/>
<dbReference type="InterPro" id="IPR042097">
    <property type="entry name" value="Aminopeptidase_N-like_N_sf"/>
</dbReference>
<gene>
    <name evidence="2" type="ORF">SVUK_LOCUS11596</name>
</gene>